<dbReference type="EC" id="3.1.3.5" evidence="1"/>
<dbReference type="CDD" id="cd04305">
    <property type="entry name" value="HAD_Neu5Ac-Pase_like"/>
    <property type="match status" value="1"/>
</dbReference>
<dbReference type="InterPro" id="IPR023198">
    <property type="entry name" value="PGP-like_dom2"/>
</dbReference>
<dbReference type="Gene3D" id="3.40.50.1000">
    <property type="entry name" value="HAD superfamily/HAD-like"/>
    <property type="match status" value="1"/>
</dbReference>
<sequence length="224" mass="25026">MPYQWILFDADETLFSFDALKGLKLMFSRHGVDFTDDDYREYQALNQPLWQAYNAGDIDATTLQTSRFTAWGDKLGTTGQQLNSDFLQSMADICAPLPGVRELVDSLHGKAHLGIITNGFTELQRIRLERTGFADAFELLVISEEVGITKPNVGIFHHALEKMGQPDNSKVLMVGDNLHTDILGGINAGLHTCWYNPHQQQGDETIAPTMVTAHHDELRQLLVA</sequence>
<dbReference type="SUPFAM" id="SSF56784">
    <property type="entry name" value="HAD-like"/>
    <property type="match status" value="1"/>
</dbReference>
<name>A0ABT0NEC1_9GAMM</name>
<evidence type="ECO:0000313" key="2">
    <source>
        <dbReference type="Proteomes" id="UP001202831"/>
    </source>
</evidence>
<dbReference type="InterPro" id="IPR036412">
    <property type="entry name" value="HAD-like_sf"/>
</dbReference>
<dbReference type="PANTHER" id="PTHR47478:SF1">
    <property type="entry name" value="PYRIMIDINE 5'-NUCLEOTIDASE YJJG"/>
    <property type="match status" value="1"/>
</dbReference>
<dbReference type="InterPro" id="IPR023214">
    <property type="entry name" value="HAD_sf"/>
</dbReference>
<dbReference type="NCBIfam" id="TIGR01549">
    <property type="entry name" value="HAD-SF-IA-v1"/>
    <property type="match status" value="1"/>
</dbReference>
<organism evidence="1 2">
    <name type="scientific">Shewanella corallii</name>
    <dbReference type="NCBI Taxonomy" id="560080"/>
    <lineage>
        <taxon>Bacteria</taxon>
        <taxon>Pseudomonadati</taxon>
        <taxon>Pseudomonadota</taxon>
        <taxon>Gammaproteobacteria</taxon>
        <taxon>Alteromonadales</taxon>
        <taxon>Shewanellaceae</taxon>
        <taxon>Shewanella</taxon>
    </lineage>
</organism>
<dbReference type="EMBL" id="JAKIKT010000015">
    <property type="protein sequence ID" value="MCL2916460.1"/>
    <property type="molecule type" value="Genomic_DNA"/>
</dbReference>
<dbReference type="RefSeq" id="WP_249250990.1">
    <property type="nucleotide sequence ID" value="NZ_JAKIKT010000015.1"/>
</dbReference>
<reference evidence="1 2" key="1">
    <citation type="submission" date="2022-01" db="EMBL/GenBank/DDBJ databases">
        <title>Whole genome-based taxonomy of the Shewanellaceae.</title>
        <authorList>
            <person name="Martin-Rodriguez A.J."/>
        </authorList>
    </citation>
    <scope>NUCLEOTIDE SEQUENCE [LARGE SCALE GENOMIC DNA]</scope>
    <source>
        <strain evidence="1 2">DSM 21332</strain>
    </source>
</reference>
<dbReference type="SFLD" id="SFLDG01129">
    <property type="entry name" value="C1.5:_HAD__Beta-PGM__Phosphata"/>
    <property type="match status" value="1"/>
</dbReference>
<dbReference type="Pfam" id="PF00702">
    <property type="entry name" value="Hydrolase"/>
    <property type="match status" value="1"/>
</dbReference>
<dbReference type="NCBIfam" id="NF006976">
    <property type="entry name" value="PRK09449.1"/>
    <property type="match status" value="1"/>
</dbReference>
<dbReference type="InterPro" id="IPR052550">
    <property type="entry name" value="Pyrimidine_5'-ntase_YjjG"/>
</dbReference>
<dbReference type="NCBIfam" id="TIGR01509">
    <property type="entry name" value="HAD-SF-IA-v3"/>
    <property type="match status" value="1"/>
</dbReference>
<proteinExistence type="predicted"/>
<gene>
    <name evidence="1" type="primary">yjjG</name>
    <name evidence="1" type="ORF">L2725_22240</name>
</gene>
<keyword evidence="1" id="KW-0378">Hydrolase</keyword>
<dbReference type="NCBIfam" id="TIGR02254">
    <property type="entry name" value="YjjG_YfnB"/>
    <property type="match status" value="1"/>
</dbReference>
<dbReference type="SFLD" id="SFLDS00003">
    <property type="entry name" value="Haloacid_Dehalogenase"/>
    <property type="match status" value="1"/>
</dbReference>
<protein>
    <submittedName>
        <fullName evidence="1">Pyrimidine 5'-nucleotidase</fullName>
        <ecNumber evidence="1">3.1.3.5</ecNumber>
    </submittedName>
</protein>
<dbReference type="PANTHER" id="PTHR47478">
    <property type="match status" value="1"/>
</dbReference>
<dbReference type="Proteomes" id="UP001202831">
    <property type="component" value="Unassembled WGS sequence"/>
</dbReference>
<comment type="caution">
    <text evidence="1">The sequence shown here is derived from an EMBL/GenBank/DDBJ whole genome shotgun (WGS) entry which is preliminary data.</text>
</comment>
<keyword evidence="2" id="KW-1185">Reference proteome</keyword>
<dbReference type="GO" id="GO:0008253">
    <property type="term" value="F:5'-nucleotidase activity"/>
    <property type="evidence" value="ECO:0007669"/>
    <property type="project" value="UniProtKB-EC"/>
</dbReference>
<accession>A0ABT0NEC1</accession>
<dbReference type="Gene3D" id="1.10.150.240">
    <property type="entry name" value="Putative phosphatase, domain 2"/>
    <property type="match status" value="1"/>
</dbReference>
<dbReference type="InterPro" id="IPR011951">
    <property type="entry name" value="HAD-SF_hydro_IA_YjjG/PynA"/>
</dbReference>
<dbReference type="InterPro" id="IPR006439">
    <property type="entry name" value="HAD-SF_hydro_IA"/>
</dbReference>
<evidence type="ECO:0000313" key="1">
    <source>
        <dbReference type="EMBL" id="MCL2916460.1"/>
    </source>
</evidence>